<dbReference type="Proteomes" id="UP000324800">
    <property type="component" value="Unassembled WGS sequence"/>
</dbReference>
<evidence type="ECO:0000313" key="3">
    <source>
        <dbReference type="Proteomes" id="UP000324800"/>
    </source>
</evidence>
<proteinExistence type="predicted"/>
<feature type="compositionally biased region" description="Polar residues" evidence="1">
    <location>
        <begin position="11"/>
        <end position="32"/>
    </location>
</feature>
<dbReference type="EMBL" id="SNRW01020620">
    <property type="protein sequence ID" value="KAA6365287.1"/>
    <property type="molecule type" value="Genomic_DNA"/>
</dbReference>
<sequence length="69" mass="7794">MLIPQAVRNKSPPQHFTTWNISKTPNGPTSSDNYPLTSLMNLGFIFDESNELIMFNPKDLGNKPFQAIK</sequence>
<organism evidence="2 3">
    <name type="scientific">Streblomastix strix</name>
    <dbReference type="NCBI Taxonomy" id="222440"/>
    <lineage>
        <taxon>Eukaryota</taxon>
        <taxon>Metamonada</taxon>
        <taxon>Preaxostyla</taxon>
        <taxon>Oxymonadida</taxon>
        <taxon>Streblomastigidae</taxon>
        <taxon>Streblomastix</taxon>
    </lineage>
</organism>
<evidence type="ECO:0000313" key="2">
    <source>
        <dbReference type="EMBL" id="KAA6365287.1"/>
    </source>
</evidence>
<dbReference type="AlphaFoldDB" id="A0A5J4U3V8"/>
<feature type="region of interest" description="Disordered" evidence="1">
    <location>
        <begin position="1"/>
        <end position="32"/>
    </location>
</feature>
<accession>A0A5J4U3V8</accession>
<comment type="caution">
    <text evidence="2">The sequence shown here is derived from an EMBL/GenBank/DDBJ whole genome shotgun (WGS) entry which is preliminary data.</text>
</comment>
<gene>
    <name evidence="2" type="ORF">EZS28_039187</name>
</gene>
<evidence type="ECO:0000256" key="1">
    <source>
        <dbReference type="SAM" id="MobiDB-lite"/>
    </source>
</evidence>
<name>A0A5J4U3V8_9EUKA</name>
<reference evidence="2 3" key="1">
    <citation type="submission" date="2019-03" db="EMBL/GenBank/DDBJ databases">
        <title>Single cell metagenomics reveals metabolic interactions within the superorganism composed of flagellate Streblomastix strix and complex community of Bacteroidetes bacteria on its surface.</title>
        <authorList>
            <person name="Treitli S.C."/>
            <person name="Kolisko M."/>
            <person name="Husnik F."/>
            <person name="Keeling P."/>
            <person name="Hampl V."/>
        </authorList>
    </citation>
    <scope>NUCLEOTIDE SEQUENCE [LARGE SCALE GENOMIC DNA]</scope>
    <source>
        <strain evidence="2">ST1C</strain>
    </source>
</reference>
<protein>
    <submittedName>
        <fullName evidence="2">Uncharacterized protein</fullName>
    </submittedName>
</protein>